<dbReference type="EMBL" id="AHEA01000025">
    <property type="protein sequence ID" value="EJQ78113.1"/>
    <property type="molecule type" value="Genomic_DNA"/>
</dbReference>
<organism evidence="2 3">
    <name type="scientific">Bacillus cereus HuA4-10</name>
    <dbReference type="NCBI Taxonomy" id="1053206"/>
    <lineage>
        <taxon>Bacteria</taxon>
        <taxon>Bacillati</taxon>
        <taxon>Bacillota</taxon>
        <taxon>Bacilli</taxon>
        <taxon>Bacillales</taxon>
        <taxon>Bacillaceae</taxon>
        <taxon>Bacillus</taxon>
        <taxon>Bacillus cereus group</taxon>
    </lineage>
</organism>
<gene>
    <name evidence="2" type="ORF">IGC_03125</name>
</gene>
<evidence type="ECO:0000313" key="3">
    <source>
        <dbReference type="Proteomes" id="UP000006977"/>
    </source>
</evidence>
<dbReference type="HOGENOM" id="CLU_1802141_0_0_9"/>
<protein>
    <submittedName>
        <fullName evidence="2">Uncharacterized protein</fullName>
    </submittedName>
</protein>
<feature type="region of interest" description="Disordered" evidence="1">
    <location>
        <begin position="1"/>
        <end position="20"/>
    </location>
</feature>
<sequence length="143" mass="16217">MKVKAQDSIVNQSQEQGNTYENNATKVSEDYFTGDFNLDLEVIKKQALDNSDVYCREFNIGGTSIRAVLVFVEGLSDKDLIDTHIMKSWKVKLHPMLKGIKSLSMSMCSLWDGYPKTGLSQRKHLKIHFSKERSNLLSKKLGS</sequence>
<accession>J8A920</accession>
<evidence type="ECO:0000256" key="1">
    <source>
        <dbReference type="SAM" id="MobiDB-lite"/>
    </source>
</evidence>
<reference evidence="2 3" key="1">
    <citation type="submission" date="2012-04" db="EMBL/GenBank/DDBJ databases">
        <title>The Genome Sequence of Bacillus cereus HuA4-10.</title>
        <authorList>
            <consortium name="The Broad Institute Genome Sequencing Platform"/>
            <consortium name="The Broad Institute Genome Sequencing Center for Infectious Disease"/>
            <person name="Feldgarden M."/>
            <person name="Van der Auwera G.A."/>
            <person name="Mahillon J."/>
            <person name="Duprez V."/>
            <person name="Timmery S."/>
            <person name="Mattelet C."/>
            <person name="Dierick K."/>
            <person name="Sun M."/>
            <person name="Yu Z."/>
            <person name="Zhu L."/>
            <person name="Hu X."/>
            <person name="Shank E.B."/>
            <person name="Swiecicka I."/>
            <person name="Hansen B.M."/>
            <person name="Andrup L."/>
            <person name="Young S.K."/>
            <person name="Zeng Q."/>
            <person name="Gargeya S."/>
            <person name="Fitzgerald M."/>
            <person name="Haas B."/>
            <person name="Abouelleil A."/>
            <person name="Alvarado L."/>
            <person name="Arachchi H.M."/>
            <person name="Berlin A."/>
            <person name="Chapman S.B."/>
            <person name="Goldberg J."/>
            <person name="Griggs A."/>
            <person name="Gujja S."/>
            <person name="Hansen M."/>
            <person name="Howarth C."/>
            <person name="Imamovic A."/>
            <person name="Larimer J."/>
            <person name="McCowen C."/>
            <person name="Montmayeur A."/>
            <person name="Murphy C."/>
            <person name="Neiman D."/>
            <person name="Pearson M."/>
            <person name="Priest M."/>
            <person name="Roberts A."/>
            <person name="Saif S."/>
            <person name="Shea T."/>
            <person name="Sisk P."/>
            <person name="Sykes S."/>
            <person name="Wortman J."/>
            <person name="Nusbaum C."/>
            <person name="Birren B."/>
        </authorList>
    </citation>
    <scope>NUCLEOTIDE SEQUENCE [LARGE SCALE GENOMIC DNA]</scope>
    <source>
        <strain evidence="2 3">HuA4-10</strain>
    </source>
</reference>
<proteinExistence type="predicted"/>
<dbReference type="AlphaFoldDB" id="J8A920"/>
<dbReference type="Proteomes" id="UP000006977">
    <property type="component" value="Unassembled WGS sequence"/>
</dbReference>
<name>J8A920_BACCE</name>
<comment type="caution">
    <text evidence="2">The sequence shown here is derived from an EMBL/GenBank/DDBJ whole genome shotgun (WGS) entry which is preliminary data.</text>
</comment>
<evidence type="ECO:0000313" key="2">
    <source>
        <dbReference type="EMBL" id="EJQ78113.1"/>
    </source>
</evidence>
<feature type="compositionally biased region" description="Polar residues" evidence="1">
    <location>
        <begin position="8"/>
        <end position="20"/>
    </location>
</feature>